<dbReference type="KEGG" id="ela:UCREL1_2015"/>
<evidence type="ECO:0000313" key="5">
    <source>
        <dbReference type="Proteomes" id="UP000012174"/>
    </source>
</evidence>
<dbReference type="OMA" id="RYLPWEL"/>
<dbReference type="EMBL" id="KB705740">
    <property type="protein sequence ID" value="EMR70948.1"/>
    <property type="molecule type" value="Genomic_DNA"/>
</dbReference>
<dbReference type="SMART" id="SM00369">
    <property type="entry name" value="LRR_TYP"/>
    <property type="match status" value="2"/>
</dbReference>
<keyword evidence="2" id="KW-0677">Repeat</keyword>
<dbReference type="AlphaFoldDB" id="M7T268"/>
<dbReference type="HOGENOM" id="CLU_027499_1_0_1"/>
<reference evidence="5" key="1">
    <citation type="journal article" date="2013" name="Genome Announc.">
        <title>Draft genome sequence of the grapevine dieback fungus Eutypa lata UCR-EL1.</title>
        <authorList>
            <person name="Blanco-Ulate B."/>
            <person name="Rolshausen P.E."/>
            <person name="Cantu D."/>
        </authorList>
    </citation>
    <scope>NUCLEOTIDE SEQUENCE [LARGE SCALE GENOMIC DNA]</scope>
    <source>
        <strain evidence="5">UCR-EL1</strain>
    </source>
</reference>
<dbReference type="OrthoDB" id="1517790at2759"/>
<dbReference type="PANTHER" id="PTHR45752:SF187">
    <property type="entry name" value="LEUCINE-RICH REPEAT AND IQ DOMAIN-CONTAINING PROTEIN 4"/>
    <property type="match status" value="1"/>
</dbReference>
<dbReference type="InterPro" id="IPR003591">
    <property type="entry name" value="Leu-rich_rpt_typical-subtyp"/>
</dbReference>
<dbReference type="eggNOG" id="ENOG502SAJ4">
    <property type="taxonomic scope" value="Eukaryota"/>
</dbReference>
<sequence length="597" mass="66084">MAEEPTLPRLPAVAWNPGTESFSNTRKRARNDTVNAPPPPPPPQFSTSSDPAVFSSDDDPHVENYIQGRHKKKRYVGSWYQQHPASSDSAFSEEVRPLPKKAQRTFQRQFDSGVWMGSDGFTEDEEDTIIEPEFSGESRLPQLSYARAKVALSQAEEVARRKIQEAIDAGNEVIDLSGLNLEELSSETISQLSEFSCIPLVAEDVPFEQRDPALKLYLAQNPLPRAPGAIFNLEFLTVLSLRNTQITELPPSIGNLRNLTDLNLSLNRLQYLPGELLDLLQYPGKLLNLNLHPNPFYRMKNPPKLPSLLMQPPAVVFEEFSEAGAKTIYEKVWPNGDIFRVWFGEEDGPKEEDIEPSQIQHLNDRRWQILAIGRSPVQYSDSRGTVLSKFQLPAPDSPATAASEQPSHVTVETEDLASAPAATGLLRNGHSPIQHSISSSTSSGRVPSLFETALKACARSGQLQDLPSYLPAHAPSQIPRVLHQLAARSEDSDNANHNNAGADVPCSVCGRRVMMPTTAWVEWWDISRTVVLPDSGATLQDPVSRTEEERFLPFLRRGCCWATCVPRPLDLMQLRPGSVRWSRISPPAAADEGGGDA</sequence>
<dbReference type="SUPFAM" id="SSF52058">
    <property type="entry name" value="L domain-like"/>
    <property type="match status" value="1"/>
</dbReference>
<feature type="region of interest" description="Disordered" evidence="3">
    <location>
        <begin position="1"/>
        <end position="66"/>
    </location>
</feature>
<protein>
    <submittedName>
        <fullName evidence="4">Putative leucine rich repeat domain protein</fullName>
    </submittedName>
</protein>
<dbReference type="InterPro" id="IPR032675">
    <property type="entry name" value="LRR_dom_sf"/>
</dbReference>
<accession>M7T268</accession>
<dbReference type="STRING" id="1287681.M7T268"/>
<proteinExistence type="predicted"/>
<organism evidence="4 5">
    <name type="scientific">Eutypa lata (strain UCR-EL1)</name>
    <name type="common">Grapevine dieback disease fungus</name>
    <name type="synonym">Eutypa armeniacae</name>
    <dbReference type="NCBI Taxonomy" id="1287681"/>
    <lineage>
        <taxon>Eukaryota</taxon>
        <taxon>Fungi</taxon>
        <taxon>Dikarya</taxon>
        <taxon>Ascomycota</taxon>
        <taxon>Pezizomycotina</taxon>
        <taxon>Sordariomycetes</taxon>
        <taxon>Xylariomycetidae</taxon>
        <taxon>Xylariales</taxon>
        <taxon>Diatrypaceae</taxon>
        <taxon>Eutypa</taxon>
    </lineage>
</organism>
<dbReference type="Proteomes" id="UP000012174">
    <property type="component" value="Unassembled WGS sequence"/>
</dbReference>
<dbReference type="PROSITE" id="PS51450">
    <property type="entry name" value="LRR"/>
    <property type="match status" value="1"/>
</dbReference>
<evidence type="ECO:0000313" key="4">
    <source>
        <dbReference type="EMBL" id="EMR70948.1"/>
    </source>
</evidence>
<evidence type="ECO:0000256" key="1">
    <source>
        <dbReference type="ARBA" id="ARBA00022614"/>
    </source>
</evidence>
<dbReference type="InterPro" id="IPR050715">
    <property type="entry name" value="LRR-SigEffector_domain"/>
</dbReference>
<keyword evidence="5" id="KW-1185">Reference proteome</keyword>
<dbReference type="Gene3D" id="3.80.10.10">
    <property type="entry name" value="Ribonuclease Inhibitor"/>
    <property type="match status" value="1"/>
</dbReference>
<dbReference type="PANTHER" id="PTHR45752">
    <property type="entry name" value="LEUCINE-RICH REPEAT-CONTAINING"/>
    <property type="match status" value="1"/>
</dbReference>
<gene>
    <name evidence="4" type="ORF">UCREL1_2015</name>
</gene>
<keyword evidence="1" id="KW-0433">Leucine-rich repeat</keyword>
<name>M7T268_EUTLA</name>
<dbReference type="InterPro" id="IPR001611">
    <property type="entry name" value="Leu-rich_rpt"/>
</dbReference>
<evidence type="ECO:0000256" key="3">
    <source>
        <dbReference type="SAM" id="MobiDB-lite"/>
    </source>
</evidence>
<evidence type="ECO:0000256" key="2">
    <source>
        <dbReference type="ARBA" id="ARBA00022737"/>
    </source>
</evidence>